<dbReference type="STRING" id="626523.GCWU000342_01710"/>
<dbReference type="AlphaFoldDB" id="C4GCL6"/>
<dbReference type="InterPro" id="IPR039741">
    <property type="entry name" value="UDP-sugar_pyrophosphorylase"/>
</dbReference>
<evidence type="ECO:0000256" key="2">
    <source>
        <dbReference type="ARBA" id="ARBA00022679"/>
    </source>
</evidence>
<dbReference type="EMBL" id="ACIP02000004">
    <property type="protein sequence ID" value="EEP27716.1"/>
    <property type="molecule type" value="Genomic_DNA"/>
</dbReference>
<dbReference type="PANTHER" id="PTHR11952">
    <property type="entry name" value="UDP- GLUCOSE PYROPHOSPHORYLASE"/>
    <property type="match status" value="1"/>
</dbReference>
<dbReference type="HOGENOM" id="CLU_025603_1_2_9"/>
<reference evidence="4" key="1">
    <citation type="submission" date="2009-04" db="EMBL/GenBank/DDBJ databases">
        <authorList>
            <person name="Weinstock G."/>
            <person name="Sodergren E."/>
            <person name="Clifton S."/>
            <person name="Fulton L."/>
            <person name="Fulton B."/>
            <person name="Courtney L."/>
            <person name="Fronick C."/>
            <person name="Harrison M."/>
            <person name="Strong C."/>
            <person name="Farmer C."/>
            <person name="Delahaunty K."/>
            <person name="Markovic C."/>
            <person name="Hall O."/>
            <person name="Minx P."/>
            <person name="Tomlinson C."/>
            <person name="Mitreva M."/>
            <person name="Nelson J."/>
            <person name="Hou S."/>
            <person name="Wollam A."/>
            <person name="Pepin K.H."/>
            <person name="Johnson M."/>
            <person name="Bhonagiri V."/>
            <person name="Nash W.E."/>
            <person name="Warren W."/>
            <person name="Chinwalla A."/>
            <person name="Mardis E.R."/>
            <person name="Wilson R.K."/>
        </authorList>
    </citation>
    <scope>NUCLEOTIDE SEQUENCE [LARGE SCALE GENOMIC DNA]</scope>
    <source>
        <strain evidence="4">DSM 14600</strain>
    </source>
</reference>
<dbReference type="PANTHER" id="PTHR11952:SF2">
    <property type="entry name" value="LD24639P"/>
    <property type="match status" value="1"/>
</dbReference>
<evidence type="ECO:0000256" key="1">
    <source>
        <dbReference type="ARBA" id="ARBA00010401"/>
    </source>
</evidence>
<dbReference type="Gene3D" id="3.90.550.10">
    <property type="entry name" value="Spore Coat Polysaccharide Biosynthesis Protein SpsA, Chain A"/>
    <property type="match status" value="1"/>
</dbReference>
<dbReference type="RefSeq" id="WP_006906705.1">
    <property type="nucleotide sequence ID" value="NZ_GG665867.1"/>
</dbReference>
<sequence length="407" mass="45386">MTYEEAGRLLAEKGQEHVLVGFDSLSRQEQENLLDQIARIDWDVVSMVGEKEKQSFGEISRLPAVDIDEIETRKSEFTEAGLAAIRQGKVGAVLLAGGMGTRLGLDKPKGELDIGINRPLYLFQRLVMNLQEVTEMAGTTLPLYVMTSEKNDAETRRFFAENNYFGYPEEEVSFYVQEMAAAVDYQGKLLKEAPGRLATSPNGNGGWFSSLAKAGLTEDLHRRGVEWLNVFAVDNVLQRIADPSFVGATILSGKNSGSKVVRKVDPYEKMGVICAKDGVPAVVEYYELTPEMAEARDEKGNLIYAFGVILNYLFSVAKLEEVMAKKMPVHVVEKKIPYIDEKGRYHKPEEPNGYKFETLAVDLVAMMGNTLPYEVIRDREFAPIKNLHGVDSLDSARELLEKNGVEL</sequence>
<evidence type="ECO:0000313" key="5">
    <source>
        <dbReference type="Proteomes" id="UP000003494"/>
    </source>
</evidence>
<protein>
    <submittedName>
        <fullName evidence="4">UTP--glucose-1-phosphate uridylyltransferase</fullName>
    </submittedName>
</protein>
<comment type="similarity">
    <text evidence="1">Belongs to the UDPGP type 1 family.</text>
</comment>
<dbReference type="InterPro" id="IPR002618">
    <property type="entry name" value="UDPGP_fam"/>
</dbReference>
<evidence type="ECO:0000313" key="4">
    <source>
        <dbReference type="EMBL" id="EEP27716.1"/>
    </source>
</evidence>
<proteinExistence type="inferred from homology"/>
<keyword evidence="5" id="KW-1185">Reference proteome</keyword>
<keyword evidence="3 4" id="KW-0548">Nucleotidyltransferase</keyword>
<dbReference type="InterPro" id="IPR029044">
    <property type="entry name" value="Nucleotide-diphossugar_trans"/>
</dbReference>
<dbReference type="GO" id="GO:0003977">
    <property type="term" value="F:UDP-N-acetylglucosamine diphosphorylase activity"/>
    <property type="evidence" value="ECO:0007669"/>
    <property type="project" value="TreeGrafter"/>
</dbReference>
<organism evidence="4 5">
    <name type="scientific">Shuttleworthella satelles DSM 14600</name>
    <dbReference type="NCBI Taxonomy" id="626523"/>
    <lineage>
        <taxon>Bacteria</taxon>
        <taxon>Bacillati</taxon>
        <taxon>Bacillota</taxon>
        <taxon>Clostridia</taxon>
        <taxon>Lachnospirales</taxon>
        <taxon>Lachnospiraceae</taxon>
        <taxon>Shuttleworthella</taxon>
    </lineage>
</organism>
<accession>C4GCL6</accession>
<dbReference type="eggNOG" id="COG4284">
    <property type="taxonomic scope" value="Bacteria"/>
</dbReference>
<comment type="caution">
    <text evidence="4">The sequence shown here is derived from an EMBL/GenBank/DDBJ whole genome shotgun (WGS) entry which is preliminary data.</text>
</comment>
<dbReference type="SUPFAM" id="SSF53448">
    <property type="entry name" value="Nucleotide-diphospho-sugar transferases"/>
    <property type="match status" value="1"/>
</dbReference>
<gene>
    <name evidence="4" type="ORF">GCWU000342_01710</name>
</gene>
<keyword evidence="2" id="KW-0808">Transferase</keyword>
<name>C4GCL6_9FIRM</name>
<dbReference type="GO" id="GO:0006048">
    <property type="term" value="P:UDP-N-acetylglucosamine biosynthetic process"/>
    <property type="evidence" value="ECO:0007669"/>
    <property type="project" value="TreeGrafter"/>
</dbReference>
<dbReference type="Pfam" id="PF01704">
    <property type="entry name" value="UDPGP"/>
    <property type="match status" value="1"/>
</dbReference>
<dbReference type="Proteomes" id="UP000003494">
    <property type="component" value="Unassembled WGS sequence"/>
</dbReference>
<evidence type="ECO:0000256" key="3">
    <source>
        <dbReference type="ARBA" id="ARBA00022695"/>
    </source>
</evidence>